<proteinExistence type="predicted"/>
<dbReference type="Proteomes" id="UP000029736">
    <property type="component" value="Unassembled WGS sequence"/>
</dbReference>
<evidence type="ECO:0008006" key="4">
    <source>
        <dbReference type="Google" id="ProtNLM"/>
    </source>
</evidence>
<protein>
    <recommendedName>
        <fullName evidence="4">POTRA domain-containing protein</fullName>
    </recommendedName>
</protein>
<evidence type="ECO:0000256" key="1">
    <source>
        <dbReference type="SAM" id="SignalP"/>
    </source>
</evidence>
<evidence type="ECO:0000313" key="2">
    <source>
        <dbReference type="EMBL" id="KGE88316.1"/>
    </source>
</evidence>
<dbReference type="OrthoDB" id="1490845at2"/>
<dbReference type="STRING" id="1524460.IX84_08910"/>
<gene>
    <name evidence="2" type="ORF">IX84_08910</name>
</gene>
<sequence>MNKIVTQIIGLCLLLLPGLLHAQAFEFGMETTTGISNASFRGELSEIVGFSELEIAETEVDSAFAFFDLNAPRWLKNLFPGLRIEIEQELERQQRRNVRMARFFVRYKFIGGSVAVSDPRYIDRAESKKLSNQVKSVRLSLRGDAEALAEHLAQMALSDAGRAQPFFPNRYDAEVYVHFKKLFLGDRPLVAFGRNEQISIDAELTGGLRLTADPSPMVDLGNILFISEKLDSLMEGGLLAPVEDITDQVAVALQNIVFGKFRDPRTIPSLGWFARATVPVNFGGGFSVIGGIEVARSRHTVVEGTDPMLQTYAHVGVRWRTGFGWKQNNAQRSARRRK</sequence>
<feature type="signal peptide" evidence="1">
    <location>
        <begin position="1"/>
        <end position="22"/>
    </location>
</feature>
<evidence type="ECO:0000313" key="3">
    <source>
        <dbReference type="Proteomes" id="UP000029736"/>
    </source>
</evidence>
<feature type="chain" id="PRO_5001947746" description="POTRA domain-containing protein" evidence="1">
    <location>
        <begin position="23"/>
        <end position="338"/>
    </location>
</feature>
<name>A0A098S894_9BACT</name>
<organism evidence="2 3">
    <name type="scientific">Phaeodactylibacter xiamenensis</name>
    <dbReference type="NCBI Taxonomy" id="1524460"/>
    <lineage>
        <taxon>Bacteria</taxon>
        <taxon>Pseudomonadati</taxon>
        <taxon>Bacteroidota</taxon>
        <taxon>Saprospiria</taxon>
        <taxon>Saprospirales</taxon>
        <taxon>Haliscomenobacteraceae</taxon>
        <taxon>Phaeodactylibacter</taxon>
    </lineage>
</organism>
<accession>A0A098S894</accession>
<dbReference type="EMBL" id="JPOS01000019">
    <property type="protein sequence ID" value="KGE88316.1"/>
    <property type="molecule type" value="Genomic_DNA"/>
</dbReference>
<dbReference type="RefSeq" id="WP_044218843.1">
    <property type="nucleotide sequence ID" value="NZ_JBKAGJ010000017.1"/>
</dbReference>
<reference evidence="2 3" key="1">
    <citation type="journal article" date="2014" name="Int. J. Syst. Evol. Microbiol.">
        <title>Phaeodactylibacter xiamenensis gen. nov., sp. nov., a member of the family Saprospiraceae isolated from the marine alga Phaeodactylum tricornutum.</title>
        <authorList>
            <person name="Chen Z.Jr."/>
            <person name="Lei X."/>
            <person name="Lai Q."/>
            <person name="Li Y."/>
            <person name="Zhang B."/>
            <person name="Zhang J."/>
            <person name="Zhang H."/>
            <person name="Yang L."/>
            <person name="Zheng W."/>
            <person name="Tian Y."/>
            <person name="Yu Z."/>
            <person name="Xu H.Jr."/>
            <person name="Zheng T."/>
        </authorList>
    </citation>
    <scope>NUCLEOTIDE SEQUENCE [LARGE SCALE GENOMIC DNA]</scope>
    <source>
        <strain evidence="2 3">KD52</strain>
    </source>
</reference>
<keyword evidence="1" id="KW-0732">Signal</keyword>
<comment type="caution">
    <text evidence="2">The sequence shown here is derived from an EMBL/GenBank/DDBJ whole genome shotgun (WGS) entry which is preliminary data.</text>
</comment>
<dbReference type="AlphaFoldDB" id="A0A098S894"/>
<keyword evidence="3" id="KW-1185">Reference proteome</keyword>